<dbReference type="KEGG" id="saqu:EJC51_27170"/>
<evidence type="ECO:0000313" key="3">
    <source>
        <dbReference type="Proteomes" id="UP000280197"/>
    </source>
</evidence>
<protein>
    <submittedName>
        <fullName evidence="2">DUF4232 domain-containing protein</fullName>
    </submittedName>
</protein>
<reference evidence="2 3" key="1">
    <citation type="submission" date="2018-12" db="EMBL/GenBank/DDBJ databases">
        <authorList>
            <person name="Li K."/>
        </authorList>
    </citation>
    <scope>NUCLEOTIDE SEQUENCE [LARGE SCALE GENOMIC DNA]</scope>
    <source>
        <strain evidence="3">CR22</strain>
    </source>
</reference>
<keyword evidence="3" id="KW-1185">Reference proteome</keyword>
<accession>A0A3S9I587</accession>
<organism evidence="2 3">
    <name type="scientific">Streptomyces aquilus</name>
    <dbReference type="NCBI Taxonomy" id="2548456"/>
    <lineage>
        <taxon>Bacteria</taxon>
        <taxon>Bacillati</taxon>
        <taxon>Actinomycetota</taxon>
        <taxon>Actinomycetes</taxon>
        <taxon>Kitasatosporales</taxon>
        <taxon>Streptomycetaceae</taxon>
        <taxon>Streptomyces</taxon>
    </lineage>
</organism>
<feature type="domain" description="DUF4232" evidence="1">
    <location>
        <begin position="41"/>
        <end position="173"/>
    </location>
</feature>
<evidence type="ECO:0000313" key="2">
    <source>
        <dbReference type="EMBL" id="AZP19422.1"/>
    </source>
</evidence>
<name>A0A3S9I587_9ACTN</name>
<dbReference type="PROSITE" id="PS51257">
    <property type="entry name" value="PROKAR_LIPOPROTEIN"/>
    <property type="match status" value="1"/>
</dbReference>
<dbReference type="InterPro" id="IPR025326">
    <property type="entry name" value="DUF4232"/>
</dbReference>
<dbReference type="Pfam" id="PF14016">
    <property type="entry name" value="DUF4232"/>
    <property type="match status" value="1"/>
</dbReference>
<gene>
    <name evidence="2" type="ORF">EJC51_27170</name>
</gene>
<evidence type="ECO:0000259" key="1">
    <source>
        <dbReference type="Pfam" id="PF14016"/>
    </source>
</evidence>
<dbReference type="Proteomes" id="UP000280197">
    <property type="component" value="Chromosome"/>
</dbReference>
<sequence>MRALPLAAATLAAAFLLTGCSDDDGGKDTGASAAAKSGGACAIGEMGVRVGPANAAPAAGDTGNVPVTITNKSGAKCTLDGLPSVGLAAGGTTAKVESDPAATARKTSLAKDASISFTITYVRGEKGGDRSLAVTSADFTLPGSTKTHAFKWSYGDVALKKNSQTPDATVSGFQESSD</sequence>
<proteinExistence type="predicted"/>
<dbReference type="RefSeq" id="WP_126273483.1">
    <property type="nucleotide sequence ID" value="NZ_CP034463.1"/>
</dbReference>
<dbReference type="AlphaFoldDB" id="A0A3S9I587"/>
<dbReference type="EMBL" id="CP034463">
    <property type="protein sequence ID" value="AZP19422.1"/>
    <property type="molecule type" value="Genomic_DNA"/>
</dbReference>